<dbReference type="EMBL" id="JAUSVX010000026">
    <property type="protein sequence ID" value="MDQ0474830.1"/>
    <property type="molecule type" value="Genomic_DNA"/>
</dbReference>
<keyword evidence="3" id="KW-1185">Reference proteome</keyword>
<comment type="caution">
    <text evidence="2">The sequence shown here is derived from an EMBL/GenBank/DDBJ whole genome shotgun (WGS) entry which is preliminary data.</text>
</comment>
<keyword evidence="1" id="KW-1133">Transmembrane helix</keyword>
<reference evidence="2 3" key="1">
    <citation type="submission" date="2023-07" db="EMBL/GenBank/DDBJ databases">
        <title>Genomic Encyclopedia of Type Strains, Phase IV (KMG-IV): sequencing the most valuable type-strain genomes for metagenomic binning, comparative biology and taxonomic classification.</title>
        <authorList>
            <person name="Goeker M."/>
        </authorList>
    </citation>
    <scope>NUCLEOTIDE SEQUENCE [LARGE SCALE GENOMIC DNA]</scope>
    <source>
        <strain evidence="2 3">DSM 19619</strain>
    </source>
</reference>
<sequence length="210" mass="21973">MGSVLYGAIVALYAGLGGAFLAYLCLAQHPGWAILLVVIIGGIGHGCDKLGESCFWRRPRTALLLKEVWILLPATVAAAATCILILFKQELSAWPIFGPVDTAKDQNALISGPVSDAVVAFVGAIILKAASDADGEWLAPRIAAAFADHYKRGVPAQTTDEVYLYDDYEGVNAPLDLAVSSDDAPGGLSGWGLAARWARAGVIAGRLPKA</sequence>
<evidence type="ECO:0000313" key="3">
    <source>
        <dbReference type="Proteomes" id="UP001242480"/>
    </source>
</evidence>
<dbReference type="RefSeq" id="WP_307285098.1">
    <property type="nucleotide sequence ID" value="NZ_JAUSVX010000026.1"/>
</dbReference>
<accession>A0ABU0JKM1</accession>
<dbReference type="Proteomes" id="UP001242480">
    <property type="component" value="Unassembled WGS sequence"/>
</dbReference>
<feature type="transmembrane region" description="Helical" evidence="1">
    <location>
        <begin position="5"/>
        <end position="24"/>
    </location>
</feature>
<keyword evidence="1" id="KW-0472">Membrane</keyword>
<keyword evidence="1" id="KW-0812">Transmembrane</keyword>
<proteinExistence type="predicted"/>
<feature type="transmembrane region" description="Helical" evidence="1">
    <location>
        <begin position="30"/>
        <end position="47"/>
    </location>
</feature>
<evidence type="ECO:0000256" key="1">
    <source>
        <dbReference type="SAM" id="Phobius"/>
    </source>
</evidence>
<evidence type="ECO:0000313" key="2">
    <source>
        <dbReference type="EMBL" id="MDQ0474830.1"/>
    </source>
</evidence>
<name>A0ABU0JKM1_9HYPH</name>
<protein>
    <submittedName>
        <fullName evidence="2">Uncharacterized protein</fullName>
    </submittedName>
</protein>
<organism evidence="2 3">
    <name type="scientific">Labrys wisconsinensis</name>
    <dbReference type="NCBI Taxonomy" id="425677"/>
    <lineage>
        <taxon>Bacteria</taxon>
        <taxon>Pseudomonadati</taxon>
        <taxon>Pseudomonadota</taxon>
        <taxon>Alphaproteobacteria</taxon>
        <taxon>Hyphomicrobiales</taxon>
        <taxon>Xanthobacteraceae</taxon>
        <taxon>Labrys</taxon>
    </lineage>
</organism>
<gene>
    <name evidence="2" type="ORF">QO011_007872</name>
</gene>
<feature type="transmembrane region" description="Helical" evidence="1">
    <location>
        <begin position="68"/>
        <end position="87"/>
    </location>
</feature>